<reference evidence="5" key="1">
    <citation type="journal article" date="2020" name="Stud. Mycol.">
        <title>101 Dothideomycetes genomes: a test case for predicting lifestyles and emergence of pathogens.</title>
        <authorList>
            <person name="Haridas S."/>
            <person name="Albert R."/>
            <person name="Binder M."/>
            <person name="Bloem J."/>
            <person name="Labutti K."/>
            <person name="Salamov A."/>
            <person name="Andreopoulos B."/>
            <person name="Baker S."/>
            <person name="Barry K."/>
            <person name="Bills G."/>
            <person name="Bluhm B."/>
            <person name="Cannon C."/>
            <person name="Castanera R."/>
            <person name="Culley D."/>
            <person name="Daum C."/>
            <person name="Ezra D."/>
            <person name="Gonzalez J."/>
            <person name="Henrissat B."/>
            <person name="Kuo A."/>
            <person name="Liang C."/>
            <person name="Lipzen A."/>
            <person name="Lutzoni F."/>
            <person name="Magnuson J."/>
            <person name="Mondo S."/>
            <person name="Nolan M."/>
            <person name="Ohm R."/>
            <person name="Pangilinan J."/>
            <person name="Park H.-J."/>
            <person name="Ramirez L."/>
            <person name="Alfaro M."/>
            <person name="Sun H."/>
            <person name="Tritt A."/>
            <person name="Yoshinaga Y."/>
            <person name="Zwiers L.-H."/>
            <person name="Turgeon B."/>
            <person name="Goodwin S."/>
            <person name="Spatafora J."/>
            <person name="Crous P."/>
            <person name="Grigoriev I."/>
        </authorList>
    </citation>
    <scope>NUCLEOTIDE SEQUENCE</scope>
    <source>
        <strain evidence="5">CBS 379.55</strain>
    </source>
</reference>
<evidence type="ECO:0000256" key="3">
    <source>
        <dbReference type="SAM" id="MobiDB-lite"/>
    </source>
</evidence>
<dbReference type="GO" id="GO:0032543">
    <property type="term" value="P:mitochondrial translation"/>
    <property type="evidence" value="ECO:0007669"/>
    <property type="project" value="TreeGrafter"/>
</dbReference>
<protein>
    <submittedName>
        <fullName evidence="5">P-loop containing nucleoside triphosphate hydrolase protein</fullName>
    </submittedName>
</protein>
<dbReference type="GeneID" id="54554717"/>
<dbReference type="OrthoDB" id="269151at2759"/>
<evidence type="ECO:0000259" key="4">
    <source>
        <dbReference type="Pfam" id="PF01926"/>
    </source>
</evidence>
<evidence type="ECO:0000313" key="6">
    <source>
        <dbReference type="Proteomes" id="UP000800097"/>
    </source>
</evidence>
<feature type="region of interest" description="Disordered" evidence="3">
    <location>
        <begin position="57"/>
        <end position="107"/>
    </location>
</feature>
<keyword evidence="5" id="KW-0378">Hydrolase</keyword>
<dbReference type="AlphaFoldDB" id="A0A6A6JPY5"/>
<keyword evidence="6" id="KW-1185">Reference proteome</keyword>
<feature type="compositionally biased region" description="Basic residues" evidence="3">
    <location>
        <begin position="480"/>
        <end position="493"/>
    </location>
</feature>
<proteinExistence type="predicted"/>
<evidence type="ECO:0000313" key="5">
    <source>
        <dbReference type="EMBL" id="KAF2277019.1"/>
    </source>
</evidence>
<dbReference type="SUPFAM" id="SSF52540">
    <property type="entry name" value="P-loop containing nucleoside triphosphate hydrolases"/>
    <property type="match status" value="2"/>
</dbReference>
<feature type="domain" description="G" evidence="4">
    <location>
        <begin position="252"/>
        <end position="343"/>
    </location>
</feature>
<dbReference type="Proteomes" id="UP000800097">
    <property type="component" value="Unassembled WGS sequence"/>
</dbReference>
<dbReference type="GO" id="GO:0003924">
    <property type="term" value="F:GTPase activity"/>
    <property type="evidence" value="ECO:0007669"/>
    <property type="project" value="TreeGrafter"/>
</dbReference>
<accession>A0A6A6JPY5</accession>
<keyword evidence="2" id="KW-0342">GTP-binding</keyword>
<dbReference type="Gene3D" id="3.40.50.300">
    <property type="entry name" value="P-loop containing nucleotide triphosphate hydrolases"/>
    <property type="match status" value="1"/>
</dbReference>
<name>A0A6A6JPY5_WESOR</name>
<dbReference type="EMBL" id="ML986491">
    <property type="protein sequence ID" value="KAF2277019.1"/>
    <property type="molecule type" value="Genomic_DNA"/>
</dbReference>
<sequence>MFFVPRFRPLGLGHVYRCSSSLRYRNAGLLKRYGGASERYVSSDVAPSISSGTASAAATEPAASTPASVPASAPSARASDSTPSPPRPSGNDANDKDAPFTPRTTFPSLPSLPRSYFLGHHKAGLEKMKGLLNTIDLVLECRDYRVPVTSRNPLFEEALEGKERVIVFTKRDLGGADGGVEERLRRWCLGRGKEKGKGVVGVLFTRGVDTSMTADKRAAAAGSGGSGRKSLDQVIRFLREHARGRWKLVGHRVLVVGMPNVGKSTLLNGLRGVGMRGGKTKVARTGAQPGVTRKVGTGVKVVPGEDDVDEFGNEEGEGKKRKANEGVGGGVYVLDTPGVFIPYVPSSTAMMKLALVGSVKDTIIPPVLLADYLLFHLNRVDPALYRDFSPPTNDVVRFLENVARKLGRIGKGGKVDVEASAIWVVQRWRRGELGRFVLDDVGEEALRREEEGEGGGVWGLGEGVVSLNQARRAERERRRERGRARARGKGMVV</sequence>
<keyword evidence="1" id="KW-0547">Nucleotide-binding</keyword>
<organism evidence="5 6">
    <name type="scientific">Westerdykella ornata</name>
    <dbReference type="NCBI Taxonomy" id="318751"/>
    <lineage>
        <taxon>Eukaryota</taxon>
        <taxon>Fungi</taxon>
        <taxon>Dikarya</taxon>
        <taxon>Ascomycota</taxon>
        <taxon>Pezizomycotina</taxon>
        <taxon>Dothideomycetes</taxon>
        <taxon>Pleosporomycetidae</taxon>
        <taxon>Pleosporales</taxon>
        <taxon>Sporormiaceae</taxon>
        <taxon>Westerdykella</taxon>
    </lineage>
</organism>
<dbReference type="InterPro" id="IPR006073">
    <property type="entry name" value="GTP-bd"/>
</dbReference>
<dbReference type="InterPro" id="IPR027417">
    <property type="entry name" value="P-loop_NTPase"/>
</dbReference>
<dbReference type="RefSeq" id="XP_033654558.1">
    <property type="nucleotide sequence ID" value="XM_033801542.1"/>
</dbReference>
<dbReference type="PANTHER" id="PTHR45782">
    <property type="entry name" value="MITOCHONDRIAL RIBOSOME-ASSOCIATED GTPASE 1"/>
    <property type="match status" value="1"/>
</dbReference>
<evidence type="ECO:0000256" key="2">
    <source>
        <dbReference type="ARBA" id="ARBA00023134"/>
    </source>
</evidence>
<feature type="compositionally biased region" description="Low complexity" evidence="3">
    <location>
        <begin position="57"/>
        <end position="82"/>
    </location>
</feature>
<gene>
    <name evidence="5" type="ORF">EI97DRAFT_466574</name>
</gene>
<dbReference type="Pfam" id="PF01926">
    <property type="entry name" value="MMR_HSR1"/>
    <property type="match status" value="1"/>
</dbReference>
<dbReference type="PANTHER" id="PTHR45782:SF4">
    <property type="entry name" value="MITOCHONDRIAL RIBOSOME-ASSOCIATED GTPASE 1"/>
    <property type="match status" value="1"/>
</dbReference>
<feature type="region of interest" description="Disordered" evidence="3">
    <location>
        <begin position="471"/>
        <end position="493"/>
    </location>
</feature>
<dbReference type="Gene3D" id="1.10.1580.10">
    <property type="match status" value="1"/>
</dbReference>
<evidence type="ECO:0000256" key="1">
    <source>
        <dbReference type="ARBA" id="ARBA00022741"/>
    </source>
</evidence>
<dbReference type="InterPro" id="IPR023179">
    <property type="entry name" value="GTP-bd_ortho_bundle_sf"/>
</dbReference>
<dbReference type="GO" id="GO:0005739">
    <property type="term" value="C:mitochondrion"/>
    <property type="evidence" value="ECO:0007669"/>
    <property type="project" value="TreeGrafter"/>
</dbReference>
<dbReference type="GO" id="GO:0005525">
    <property type="term" value="F:GTP binding"/>
    <property type="evidence" value="ECO:0007669"/>
    <property type="project" value="UniProtKB-KW"/>
</dbReference>